<name>A0A5D4H777_9SPHI</name>
<dbReference type="InterPro" id="IPR051532">
    <property type="entry name" value="Ester_Hydrolysis_Enzymes"/>
</dbReference>
<keyword evidence="1" id="KW-1133">Transmembrane helix</keyword>
<keyword evidence="1" id="KW-0472">Membrane</keyword>
<dbReference type="SUPFAM" id="SSF52266">
    <property type="entry name" value="SGNH hydrolase"/>
    <property type="match status" value="1"/>
</dbReference>
<keyword evidence="4" id="KW-1185">Reference proteome</keyword>
<comment type="caution">
    <text evidence="3">The sequence shown here is derived from an EMBL/GenBank/DDBJ whole genome shotgun (WGS) entry which is preliminary data.</text>
</comment>
<evidence type="ECO:0000256" key="1">
    <source>
        <dbReference type="SAM" id="Phobius"/>
    </source>
</evidence>
<dbReference type="EMBL" id="VTAV01000004">
    <property type="protein sequence ID" value="TYR36616.1"/>
    <property type="molecule type" value="Genomic_DNA"/>
</dbReference>
<feature type="domain" description="SGNH hydrolase-type esterase" evidence="2">
    <location>
        <begin position="45"/>
        <end position="234"/>
    </location>
</feature>
<evidence type="ECO:0000259" key="2">
    <source>
        <dbReference type="Pfam" id="PF13472"/>
    </source>
</evidence>
<dbReference type="GO" id="GO:0004622">
    <property type="term" value="F:phosphatidylcholine lysophospholipase activity"/>
    <property type="evidence" value="ECO:0007669"/>
    <property type="project" value="TreeGrafter"/>
</dbReference>
<dbReference type="Proteomes" id="UP000322362">
    <property type="component" value="Unassembled WGS sequence"/>
</dbReference>
<dbReference type="InterPro" id="IPR036514">
    <property type="entry name" value="SGNH_hydro_sf"/>
</dbReference>
<proteinExistence type="predicted"/>
<dbReference type="Gene3D" id="3.40.50.1110">
    <property type="entry name" value="SGNH hydrolase"/>
    <property type="match status" value="1"/>
</dbReference>
<dbReference type="PANTHER" id="PTHR30383">
    <property type="entry name" value="THIOESTERASE 1/PROTEASE 1/LYSOPHOSPHOLIPASE L1"/>
    <property type="match status" value="1"/>
</dbReference>
<accession>A0A5D4H777</accession>
<dbReference type="RefSeq" id="WP_148918869.1">
    <property type="nucleotide sequence ID" value="NZ_VTAV01000004.1"/>
</dbReference>
<sequence length="245" mass="27543">MIDKCIVGVFKALVKMRWAPLFLLLCGMLVGFSLIPDRKIVRIVAFGDSITAPRKGVDQVFAQRLPDLLDGKIQIEIINSGVGSSHSGTIDDNAIANVRHGRDRFEEEVLAQHPDLVIIGFGTNDAYIDSKTPGGASRISLDQYRDNLVYMITELQKRKVRVVLMAPNPLSAPRPEFQRLRLYEYVKVVRALAKEYHTGLADNYRLFMDYGRMHDGYASLLLDGVHPNDEGHRLIAENLAKKIQI</sequence>
<organism evidence="3 4">
    <name type="scientific">Sphingobacterium phlebotomi</name>
    <dbReference type="NCBI Taxonomy" id="2605433"/>
    <lineage>
        <taxon>Bacteria</taxon>
        <taxon>Pseudomonadati</taxon>
        <taxon>Bacteroidota</taxon>
        <taxon>Sphingobacteriia</taxon>
        <taxon>Sphingobacteriales</taxon>
        <taxon>Sphingobacteriaceae</taxon>
        <taxon>Sphingobacterium</taxon>
    </lineage>
</organism>
<evidence type="ECO:0000313" key="4">
    <source>
        <dbReference type="Proteomes" id="UP000322362"/>
    </source>
</evidence>
<dbReference type="PANTHER" id="PTHR30383:SF5">
    <property type="entry name" value="SGNH HYDROLASE-TYPE ESTERASE DOMAIN-CONTAINING PROTEIN"/>
    <property type="match status" value="1"/>
</dbReference>
<dbReference type="Pfam" id="PF13472">
    <property type="entry name" value="Lipase_GDSL_2"/>
    <property type="match status" value="1"/>
</dbReference>
<reference evidence="3 4" key="1">
    <citation type="submission" date="2019-08" db="EMBL/GenBank/DDBJ databases">
        <title>Phlebobacter frassis gen. nov. sp. nov., a new member of family Sphingobacteriaceae isolated from sand fly rearing media.</title>
        <authorList>
            <person name="Kakumanu M.L."/>
            <person name="Marayati B.F."/>
            <person name="Wada-Katsumata A."/>
            <person name="Wasserberg G."/>
            <person name="Schal C."/>
            <person name="Apperson C.S."/>
            <person name="Ponnusamy L."/>
        </authorList>
    </citation>
    <scope>NUCLEOTIDE SEQUENCE [LARGE SCALE GENOMIC DNA]</scope>
    <source>
        <strain evidence="3 4">SSI9</strain>
    </source>
</reference>
<gene>
    <name evidence="3" type="ORF">FXV77_08920</name>
</gene>
<dbReference type="AlphaFoldDB" id="A0A5D4H777"/>
<protein>
    <submittedName>
        <fullName evidence="3">G-D-S-L family lipolytic protein</fullName>
    </submittedName>
</protein>
<feature type="transmembrane region" description="Helical" evidence="1">
    <location>
        <begin position="18"/>
        <end position="35"/>
    </location>
</feature>
<evidence type="ECO:0000313" key="3">
    <source>
        <dbReference type="EMBL" id="TYR36616.1"/>
    </source>
</evidence>
<keyword evidence="1" id="KW-0812">Transmembrane</keyword>
<dbReference type="InterPro" id="IPR013830">
    <property type="entry name" value="SGNH_hydro"/>
</dbReference>